<reference evidence="1 2" key="1">
    <citation type="submission" date="2020-08" db="EMBL/GenBank/DDBJ databases">
        <title>Sequencing the genomes of 1000 actinobacteria strains.</title>
        <authorList>
            <person name="Klenk H.-P."/>
        </authorList>
    </citation>
    <scope>NUCLEOTIDE SEQUENCE [LARGE SCALE GENOMIC DNA]</scope>
    <source>
        <strain evidence="1 2">DSM 41654</strain>
    </source>
</reference>
<dbReference type="Proteomes" id="UP000540506">
    <property type="component" value="Unassembled WGS sequence"/>
</dbReference>
<gene>
    <name evidence="1" type="ORF">FHR34_003089</name>
</gene>
<keyword evidence="2" id="KW-1185">Reference proteome</keyword>
<accession>A0A7W7R2A8</accession>
<dbReference type="AlphaFoldDB" id="A0A7W7R2A8"/>
<dbReference type="EMBL" id="JACHJV010000001">
    <property type="protein sequence ID" value="MBB4924096.1"/>
    <property type="molecule type" value="Genomic_DNA"/>
</dbReference>
<organism evidence="1 2">
    <name type="scientific">Kitasatospora kifunensis</name>
    <name type="common">Streptomyces kifunensis</name>
    <dbReference type="NCBI Taxonomy" id="58351"/>
    <lineage>
        <taxon>Bacteria</taxon>
        <taxon>Bacillati</taxon>
        <taxon>Actinomycetota</taxon>
        <taxon>Actinomycetes</taxon>
        <taxon>Kitasatosporales</taxon>
        <taxon>Streptomycetaceae</taxon>
        <taxon>Kitasatospora</taxon>
    </lineage>
</organism>
<sequence length="48" mass="5210">MESALLDQEVDLSDLSVGFRVVPVGVILVQLRPLLPTELLLLAEALHS</sequence>
<evidence type="ECO:0000313" key="2">
    <source>
        <dbReference type="Proteomes" id="UP000540506"/>
    </source>
</evidence>
<proteinExistence type="predicted"/>
<comment type="caution">
    <text evidence="1">The sequence shown here is derived from an EMBL/GenBank/DDBJ whole genome shotgun (WGS) entry which is preliminary data.</text>
</comment>
<evidence type="ECO:0000313" key="1">
    <source>
        <dbReference type="EMBL" id="MBB4924096.1"/>
    </source>
</evidence>
<name>A0A7W7R2A8_KITKI</name>
<protein>
    <submittedName>
        <fullName evidence="1">Uncharacterized protein</fullName>
    </submittedName>
</protein>
<dbReference type="RefSeq" id="WP_184936099.1">
    <property type="nucleotide sequence ID" value="NZ_JACHJV010000001.1"/>
</dbReference>